<protein>
    <submittedName>
        <fullName evidence="2">Ankyrin</fullName>
    </submittedName>
</protein>
<proteinExistence type="predicted"/>
<evidence type="ECO:0000313" key="3">
    <source>
        <dbReference type="Proteomes" id="UP000203649"/>
    </source>
</evidence>
<dbReference type="Gene3D" id="1.25.40.20">
    <property type="entry name" value="Ankyrin repeat-containing domain"/>
    <property type="match status" value="1"/>
</dbReference>
<dbReference type="EMBL" id="KU749311">
    <property type="protein sequence ID" value="AOP31699.1"/>
    <property type="molecule type" value="Genomic_DNA"/>
</dbReference>
<dbReference type="SMART" id="SM00248">
    <property type="entry name" value="ANK"/>
    <property type="match status" value="2"/>
</dbReference>
<keyword evidence="1" id="KW-0040">ANK repeat</keyword>
<dbReference type="PROSITE" id="PS50297">
    <property type="entry name" value="ANK_REP_REGION"/>
    <property type="match status" value="1"/>
</dbReference>
<dbReference type="RefSeq" id="YP_009281757.1">
    <property type="nucleotide sequence ID" value="NC_031033.1"/>
</dbReference>
<dbReference type="KEGG" id="vg:29063956"/>
<name>A0A1C9KC26_9POXV</name>
<dbReference type="GeneID" id="29063956"/>
<dbReference type="InterPro" id="IPR002110">
    <property type="entry name" value="Ankyrin_rpt"/>
</dbReference>
<dbReference type="InterPro" id="IPR036770">
    <property type="entry name" value="Ankyrin_rpt-contain_sf"/>
</dbReference>
<dbReference type="SUPFAM" id="SSF48403">
    <property type="entry name" value="Ankyrin repeat"/>
    <property type="match status" value="1"/>
</dbReference>
<dbReference type="Pfam" id="PF12796">
    <property type="entry name" value="Ank_2"/>
    <property type="match status" value="1"/>
</dbReference>
<evidence type="ECO:0000313" key="2">
    <source>
        <dbReference type="EMBL" id="AOP31699.1"/>
    </source>
</evidence>
<dbReference type="Proteomes" id="UP000203649">
    <property type="component" value="Segment"/>
</dbReference>
<sequence>MDSFDSMVVDEHFHEIRAYDLKYYILEPVVDRVIFDSILVENIELNHDIAHILYDYIKSHQHNIDTYIIDKLLPYITNKDIIRLVISKEYNKHIISIIIKYVSIQELLLYYLSNENVNLCIINYMVDKGAVLYKIDCINAYFKGFNRKSSHVVDFILKNGVPDNNNNVKLDLAIILYNNRRYFVDEHTALEICKLCISHIEDINQLGIDGNNLLYHAISSGYLDIVIWLLENGANINTVMRDGDTCLGIAMNRGSVIYRKEIYLKILEIILKALPSIDCIRAAISSNMCENYNVIKICIKYFMMIDYSLCDTYTSSFLDYIIECKQELEDIRQMKLCNMTIYELIYKNKNTSHILHRYSRHPSLTQCINKEYKIYTEVKDNIANAINRRNRIDEIIDYVSTDDNLLSRLPFEIRDLIISQSMN</sequence>
<dbReference type="PROSITE" id="PS50088">
    <property type="entry name" value="ANK_REPEAT"/>
    <property type="match status" value="1"/>
</dbReference>
<keyword evidence="3" id="KW-1185">Reference proteome</keyword>
<organism evidence="2 3">
    <name type="scientific">Volepox virus</name>
    <dbReference type="NCBI Taxonomy" id="28874"/>
    <lineage>
        <taxon>Viruses</taxon>
        <taxon>Varidnaviria</taxon>
        <taxon>Bamfordvirae</taxon>
        <taxon>Nucleocytoviricota</taxon>
        <taxon>Pokkesviricetes</taxon>
        <taxon>Chitovirales</taxon>
        <taxon>Poxviridae</taxon>
        <taxon>Chordopoxvirinae</taxon>
        <taxon>Orthopoxvirus</taxon>
        <taxon>Orthopoxvirus volepox</taxon>
    </lineage>
</organism>
<feature type="repeat" description="ANK" evidence="1">
    <location>
        <begin position="209"/>
        <end position="241"/>
    </location>
</feature>
<gene>
    <name evidence="2" type="ORF">VPXV-CA-009</name>
</gene>
<accession>A0A1C9KC26</accession>
<evidence type="ECO:0000256" key="1">
    <source>
        <dbReference type="PROSITE-ProRule" id="PRU00023"/>
    </source>
</evidence>
<reference evidence="2 3" key="1">
    <citation type="journal article" date="2016" name="Virus Genes">
        <title>The genomes of three North American orthopoxviruses.</title>
        <authorList>
            <person name="Smithson C."/>
            <person name="Tang N."/>
            <person name="Sammons S."/>
            <person name="Frace M."/>
            <person name="Batra D."/>
            <person name="Li Y."/>
            <person name="Emerson G.L."/>
            <person name="Carroll D.S."/>
            <person name="Upton C."/>
        </authorList>
    </citation>
    <scope>NUCLEOTIDE SEQUENCE [LARGE SCALE GENOMIC DNA]</scope>
    <source>
        <strain evidence="2 3">CA</strain>
    </source>
</reference>